<evidence type="ECO:0008006" key="3">
    <source>
        <dbReference type="Google" id="ProtNLM"/>
    </source>
</evidence>
<name>A0AAV3BF98_YERPE</name>
<reference evidence="1 2" key="1">
    <citation type="submission" date="2008-01" db="EMBL/GenBank/DDBJ databases">
        <title>Yersinia pestis Strain IP275 project at JCVI/TIGR.</title>
        <authorList>
            <person name="Ravel J."/>
            <person name="Eppinger M."/>
            <person name="Fricke W.F."/>
            <person name="Rosovitz M."/>
            <person name="Lindler L.E."/>
            <person name="Bearden S."/>
            <person name="Shriefer M."/>
        </authorList>
    </citation>
    <scope>NUCLEOTIDE SEQUENCE [LARGE SCALE GENOMIC DNA]</scope>
    <source>
        <strain evidence="1 2">IP275</strain>
    </source>
</reference>
<evidence type="ECO:0000313" key="2">
    <source>
        <dbReference type="Proteomes" id="UP000004430"/>
    </source>
</evidence>
<protein>
    <recommendedName>
        <fullName evidence="3">Transposase</fullName>
    </recommendedName>
</protein>
<organism evidence="1 2">
    <name type="scientific">Yersinia pestis biovar Orientalis str. IP275</name>
    <dbReference type="NCBI Taxonomy" id="373665"/>
    <lineage>
        <taxon>Bacteria</taxon>
        <taxon>Pseudomonadati</taxon>
        <taxon>Pseudomonadota</taxon>
        <taxon>Gammaproteobacteria</taxon>
        <taxon>Enterobacterales</taxon>
        <taxon>Yersiniaceae</taxon>
        <taxon>Yersinia</taxon>
    </lineage>
</organism>
<proteinExistence type="predicted"/>
<gene>
    <name evidence="1" type="ORF">YPIP275_4776</name>
</gene>
<accession>A0AAV3BF98</accession>
<dbReference type="Proteomes" id="UP000004430">
    <property type="component" value="Unassembled WGS sequence"/>
</dbReference>
<dbReference type="EMBL" id="AAOS02000002">
    <property type="protein sequence ID" value="EDR34337.1"/>
    <property type="molecule type" value="Genomic_DNA"/>
</dbReference>
<comment type="caution">
    <text evidence="1">The sequence shown here is derived from an EMBL/GenBank/DDBJ whole genome shotgun (WGS) entry which is preliminary data.</text>
</comment>
<evidence type="ECO:0000313" key="1">
    <source>
        <dbReference type="EMBL" id="EDR34337.1"/>
    </source>
</evidence>
<reference evidence="1 2" key="2">
    <citation type="submission" date="2010-03" db="EMBL/GenBank/DDBJ databases">
        <authorList>
            <person name="Payne S.H."/>
            <person name="Sutton G.G."/>
        </authorList>
    </citation>
    <scope>NUCLEOTIDE SEQUENCE [LARGE SCALE GENOMIC DNA]</scope>
    <source>
        <strain evidence="1 2">IP275</strain>
    </source>
</reference>
<dbReference type="AlphaFoldDB" id="A0AAV3BF98"/>
<sequence length="42" mass="4955">MCHIIDKLSRIIGRAAEYSPLYNKINDINKLKICFKKNTFIK</sequence>